<dbReference type="GO" id="GO:0004497">
    <property type="term" value="F:monooxygenase activity"/>
    <property type="evidence" value="ECO:0007669"/>
    <property type="project" value="UniProtKB-KW"/>
</dbReference>
<dbReference type="GO" id="GO:0016705">
    <property type="term" value="F:oxidoreductase activity, acting on paired donors, with incorporation or reduction of molecular oxygen"/>
    <property type="evidence" value="ECO:0007669"/>
    <property type="project" value="InterPro"/>
</dbReference>
<dbReference type="InterPro" id="IPR017972">
    <property type="entry name" value="Cyt_P450_CS"/>
</dbReference>
<protein>
    <recommendedName>
        <fullName evidence="17">Cytochrome P450</fullName>
    </recommendedName>
</protein>
<keyword evidence="16" id="KW-1185">Reference proteome</keyword>
<evidence type="ECO:0000256" key="7">
    <source>
        <dbReference type="ARBA" id="ARBA00022989"/>
    </source>
</evidence>
<evidence type="ECO:0000256" key="2">
    <source>
        <dbReference type="ARBA" id="ARBA00004167"/>
    </source>
</evidence>
<dbReference type="Gene3D" id="1.10.630.10">
    <property type="entry name" value="Cytochrome P450"/>
    <property type="match status" value="1"/>
</dbReference>
<evidence type="ECO:0008006" key="17">
    <source>
        <dbReference type="Google" id="ProtNLM"/>
    </source>
</evidence>
<evidence type="ECO:0000256" key="5">
    <source>
        <dbReference type="ARBA" id="ARBA00022692"/>
    </source>
</evidence>
<dbReference type="GO" id="GO:0016020">
    <property type="term" value="C:membrane"/>
    <property type="evidence" value="ECO:0007669"/>
    <property type="project" value="UniProtKB-SubCell"/>
</dbReference>
<keyword evidence="5 14" id="KW-0812">Transmembrane</keyword>
<comment type="cofactor">
    <cofactor evidence="1 12">
        <name>heme</name>
        <dbReference type="ChEBI" id="CHEBI:30413"/>
    </cofactor>
</comment>
<evidence type="ECO:0000313" key="16">
    <source>
        <dbReference type="Proteomes" id="UP000834106"/>
    </source>
</evidence>
<evidence type="ECO:0000256" key="9">
    <source>
        <dbReference type="ARBA" id="ARBA00023004"/>
    </source>
</evidence>
<comment type="similarity">
    <text evidence="3 13">Belongs to the cytochrome P450 family.</text>
</comment>
<dbReference type="GO" id="GO:0006629">
    <property type="term" value="P:lipid metabolic process"/>
    <property type="evidence" value="ECO:0007669"/>
    <property type="project" value="UniProtKB-ARBA"/>
</dbReference>
<name>A0AAD2A081_9LAMI</name>
<evidence type="ECO:0000256" key="13">
    <source>
        <dbReference type="RuleBase" id="RU000461"/>
    </source>
</evidence>
<dbReference type="Proteomes" id="UP000834106">
    <property type="component" value="Chromosome 16"/>
</dbReference>
<dbReference type="CDD" id="cd11064">
    <property type="entry name" value="CYP86A"/>
    <property type="match status" value="1"/>
</dbReference>
<evidence type="ECO:0000256" key="4">
    <source>
        <dbReference type="ARBA" id="ARBA00022617"/>
    </source>
</evidence>
<dbReference type="GO" id="GO:0020037">
    <property type="term" value="F:heme binding"/>
    <property type="evidence" value="ECO:0007669"/>
    <property type="project" value="InterPro"/>
</dbReference>
<dbReference type="PRINTS" id="PR00385">
    <property type="entry name" value="P450"/>
</dbReference>
<dbReference type="Pfam" id="PF00067">
    <property type="entry name" value="p450"/>
    <property type="match status" value="1"/>
</dbReference>
<dbReference type="SUPFAM" id="SSF48264">
    <property type="entry name" value="Cytochrome P450"/>
    <property type="match status" value="1"/>
</dbReference>
<evidence type="ECO:0000256" key="14">
    <source>
        <dbReference type="SAM" id="Phobius"/>
    </source>
</evidence>
<evidence type="ECO:0000313" key="15">
    <source>
        <dbReference type="EMBL" id="CAI9779165.1"/>
    </source>
</evidence>
<gene>
    <name evidence="15" type="ORF">FPE_LOCUS26595</name>
</gene>
<comment type="subcellular location">
    <subcellularLocation>
        <location evidence="2">Membrane</location>
        <topology evidence="2">Single-pass membrane protein</topology>
    </subcellularLocation>
</comment>
<dbReference type="PRINTS" id="PR00463">
    <property type="entry name" value="EP450I"/>
</dbReference>
<keyword evidence="8 13" id="KW-0560">Oxidoreductase</keyword>
<keyword evidence="10 13" id="KW-0503">Monooxygenase</keyword>
<keyword evidence="9 12" id="KW-0408">Iron</keyword>
<sequence length="569" mass="65405">MNNYHSIPLHPNIMTALSTTTNFTSSPLSSSSFRDLVSGNFLVRGFLHLLEIQMVEIFLAILVFLIIRSLRQRKHQGLLNWPFVGMLPSLILGVRGDVYEWISEVICRQNGTFTFRGPWFTNLNCVITSDPRNLEYLLKTNFSNFPKGEYFRNTVRDLLGDGIFNADDKIWQRQRKTASLEFHSAKFRQMTTESLLELVHARLLLVLEDAVNQSVPVDLQDILLRLTFDNVCMIAFGVDPGCLRPGLPEIPFARAFEDATEATTLRFVTPTLIWKTMRFFNLGTEGKLIKSIEGVDDFAQEVIRTRKKELSLESSDVNKQRTDLLTVFMGLKDEEEQPFSDKFLRDICVNFILAGRDTSSVALSWFFWLLNQNPEVEQKILAEICGIINGREDNKEKGNDFVLKPEEVKKMEYLQAALSEALRLYPSVPVDHKEVLEDDKFPDGTVVKKGTKVVYAIYAMGRMEEIWGKDCREFKPERWLNNGRFTSESAYKFTAFNGGPRLCLGKDFAYYQMKFAAAAILYRYRVVVVENHPVLPKMALTMYMKYGLKVKLLRRDKSEIQNVLSSMKN</sequence>
<keyword evidence="4 12" id="KW-0349">Heme</keyword>
<feature type="binding site" description="axial binding residue" evidence="12">
    <location>
        <position position="503"/>
    </location>
    <ligand>
        <name>heme</name>
        <dbReference type="ChEBI" id="CHEBI:30413"/>
    </ligand>
    <ligandPart>
        <name>Fe</name>
        <dbReference type="ChEBI" id="CHEBI:18248"/>
    </ligandPart>
</feature>
<dbReference type="EMBL" id="OU503051">
    <property type="protein sequence ID" value="CAI9779165.1"/>
    <property type="molecule type" value="Genomic_DNA"/>
</dbReference>
<dbReference type="FunFam" id="1.10.630.10:FF:000044">
    <property type="entry name" value="Cytochrome P450"/>
    <property type="match status" value="1"/>
</dbReference>
<evidence type="ECO:0000256" key="1">
    <source>
        <dbReference type="ARBA" id="ARBA00001971"/>
    </source>
</evidence>
<evidence type="ECO:0000256" key="8">
    <source>
        <dbReference type="ARBA" id="ARBA00023002"/>
    </source>
</evidence>
<evidence type="ECO:0000256" key="11">
    <source>
        <dbReference type="ARBA" id="ARBA00023136"/>
    </source>
</evidence>
<keyword evidence="7 14" id="KW-1133">Transmembrane helix</keyword>
<dbReference type="InterPro" id="IPR001128">
    <property type="entry name" value="Cyt_P450"/>
</dbReference>
<keyword evidence="6 12" id="KW-0479">Metal-binding</keyword>
<dbReference type="AlphaFoldDB" id="A0AAD2A081"/>
<organism evidence="15 16">
    <name type="scientific">Fraxinus pennsylvanica</name>
    <dbReference type="NCBI Taxonomy" id="56036"/>
    <lineage>
        <taxon>Eukaryota</taxon>
        <taxon>Viridiplantae</taxon>
        <taxon>Streptophyta</taxon>
        <taxon>Embryophyta</taxon>
        <taxon>Tracheophyta</taxon>
        <taxon>Spermatophyta</taxon>
        <taxon>Magnoliopsida</taxon>
        <taxon>eudicotyledons</taxon>
        <taxon>Gunneridae</taxon>
        <taxon>Pentapetalae</taxon>
        <taxon>asterids</taxon>
        <taxon>lamiids</taxon>
        <taxon>Lamiales</taxon>
        <taxon>Oleaceae</taxon>
        <taxon>Oleeae</taxon>
        <taxon>Fraxinus</taxon>
    </lineage>
</organism>
<dbReference type="PANTHER" id="PTHR24296">
    <property type="entry name" value="CYTOCHROME P450"/>
    <property type="match status" value="1"/>
</dbReference>
<dbReference type="PROSITE" id="PS00086">
    <property type="entry name" value="CYTOCHROME_P450"/>
    <property type="match status" value="1"/>
</dbReference>
<reference evidence="15" key="1">
    <citation type="submission" date="2023-05" db="EMBL/GenBank/DDBJ databases">
        <authorList>
            <person name="Huff M."/>
        </authorList>
    </citation>
    <scope>NUCLEOTIDE SEQUENCE</scope>
</reference>
<accession>A0AAD2A081</accession>
<keyword evidence="11 14" id="KW-0472">Membrane</keyword>
<dbReference type="GO" id="GO:0005506">
    <property type="term" value="F:iron ion binding"/>
    <property type="evidence" value="ECO:0007669"/>
    <property type="project" value="InterPro"/>
</dbReference>
<evidence type="ECO:0000256" key="3">
    <source>
        <dbReference type="ARBA" id="ARBA00010617"/>
    </source>
</evidence>
<evidence type="ECO:0000256" key="6">
    <source>
        <dbReference type="ARBA" id="ARBA00022723"/>
    </source>
</evidence>
<dbReference type="InterPro" id="IPR036396">
    <property type="entry name" value="Cyt_P450_sf"/>
</dbReference>
<evidence type="ECO:0000256" key="12">
    <source>
        <dbReference type="PIRSR" id="PIRSR602401-1"/>
    </source>
</evidence>
<feature type="transmembrane region" description="Helical" evidence="14">
    <location>
        <begin position="46"/>
        <end position="67"/>
    </location>
</feature>
<proteinExistence type="inferred from homology"/>
<evidence type="ECO:0000256" key="10">
    <source>
        <dbReference type="ARBA" id="ARBA00023033"/>
    </source>
</evidence>
<dbReference type="InterPro" id="IPR002401">
    <property type="entry name" value="Cyt_P450_E_grp-I"/>
</dbReference>